<keyword evidence="3" id="KW-1133">Transmembrane helix</keyword>
<dbReference type="SUPFAM" id="SSF53850">
    <property type="entry name" value="Periplasmic binding protein-like II"/>
    <property type="match status" value="1"/>
</dbReference>
<accession>A0ABR6X4F2</accession>
<dbReference type="InterPro" id="IPR050490">
    <property type="entry name" value="Bact_solute-bd_prot1"/>
</dbReference>
<dbReference type="PANTHER" id="PTHR43649:SF12">
    <property type="entry name" value="DIACETYLCHITOBIOSE BINDING PROTEIN DASA"/>
    <property type="match status" value="1"/>
</dbReference>
<keyword evidence="5" id="KW-1185">Reference proteome</keyword>
<feature type="transmembrane region" description="Helical" evidence="3">
    <location>
        <begin position="12"/>
        <end position="34"/>
    </location>
</feature>
<gene>
    <name evidence="4" type="ORF">H8K52_10625</name>
</gene>
<comment type="subcellular location">
    <subcellularLocation>
        <location evidence="1">Periplasm</location>
    </subcellularLocation>
</comment>
<evidence type="ECO:0000313" key="5">
    <source>
        <dbReference type="Proteomes" id="UP000648257"/>
    </source>
</evidence>
<comment type="similarity">
    <text evidence="2">Belongs to the bacterial solute-binding protein 1 family.</text>
</comment>
<evidence type="ECO:0000256" key="2">
    <source>
        <dbReference type="ARBA" id="ARBA00008520"/>
    </source>
</evidence>
<evidence type="ECO:0000256" key="3">
    <source>
        <dbReference type="SAM" id="Phobius"/>
    </source>
</evidence>
<dbReference type="InterPro" id="IPR006059">
    <property type="entry name" value="SBP"/>
</dbReference>
<evidence type="ECO:0000313" key="4">
    <source>
        <dbReference type="EMBL" id="MBC3807797.1"/>
    </source>
</evidence>
<sequence length="439" mass="48627">MSAATIFACRNVIFALFAVIAMPVSAVTLIVATVNNQHMIQMRSMSDEFERSNPAIKIRWVTLTESQLRQAVSSSIATKNQQFDVVTIGTYEAPIWAKKGWLKPLQLPAEDLDDMLPNIREGLSHQGQLYGSPIYGESSMLYYRKDLFARAKLVMPAKPNWSDIAHFAAQLNDPKGNVHGICLRAKAGWGENMTLLATIVNAFGGQWFDMRWQPQLNSQAWKDALELYVNLLRRYGPPDAVKRGYNENLSLFQSGRCAIWVDATVAAGFLLDPKQNRLAHTVGFARAPIGITDKGSSWLWAWALAIPSDISDVQAIAAHKFVTWASSSDYIKRVVELRGWGLVPSGTRASIYANRNFQRAAPWSNLELDAIRSANPRNATLHPNPYLGIQFATIPEFVAIGDQVGQLVSEAVTGKISVVDVMAQGQRIAERQMRSASPP</sequence>
<dbReference type="Proteomes" id="UP000648257">
    <property type="component" value="Unassembled WGS sequence"/>
</dbReference>
<protein>
    <submittedName>
        <fullName evidence="4">Sugar ABC transporter substrate-binding protein</fullName>
    </submittedName>
</protein>
<dbReference type="PANTHER" id="PTHR43649">
    <property type="entry name" value="ARABINOSE-BINDING PROTEIN-RELATED"/>
    <property type="match status" value="1"/>
</dbReference>
<comment type="caution">
    <text evidence="4">The sequence shown here is derived from an EMBL/GenBank/DDBJ whole genome shotgun (WGS) entry which is preliminary data.</text>
</comment>
<dbReference type="EMBL" id="JACOFW010000010">
    <property type="protein sequence ID" value="MBC3807797.1"/>
    <property type="molecule type" value="Genomic_DNA"/>
</dbReference>
<evidence type="ECO:0000256" key="1">
    <source>
        <dbReference type="ARBA" id="ARBA00004418"/>
    </source>
</evidence>
<dbReference type="CDD" id="cd13585">
    <property type="entry name" value="PBP2_TMBP_like"/>
    <property type="match status" value="1"/>
</dbReference>
<reference evidence="4 5" key="1">
    <citation type="submission" date="2020-08" db="EMBL/GenBank/DDBJ databases">
        <title>Novel species isolated from subtropical streams in China.</title>
        <authorList>
            <person name="Lu H."/>
        </authorList>
    </citation>
    <scope>NUCLEOTIDE SEQUENCE [LARGE SCALE GENOMIC DNA]</scope>
    <source>
        <strain evidence="4 5">KACC 16656</strain>
    </source>
</reference>
<dbReference type="Gene3D" id="3.40.190.10">
    <property type="entry name" value="Periplasmic binding protein-like II"/>
    <property type="match status" value="2"/>
</dbReference>
<proteinExistence type="inferred from homology"/>
<keyword evidence="3" id="KW-0472">Membrane</keyword>
<organism evidence="4 5">
    <name type="scientific">Undibacterium seohonense</name>
    <dbReference type="NCBI Taxonomy" id="1344950"/>
    <lineage>
        <taxon>Bacteria</taxon>
        <taxon>Pseudomonadati</taxon>
        <taxon>Pseudomonadota</taxon>
        <taxon>Betaproteobacteria</taxon>
        <taxon>Burkholderiales</taxon>
        <taxon>Oxalobacteraceae</taxon>
        <taxon>Undibacterium</taxon>
    </lineage>
</organism>
<dbReference type="Pfam" id="PF01547">
    <property type="entry name" value="SBP_bac_1"/>
    <property type="match status" value="1"/>
</dbReference>
<keyword evidence="3" id="KW-0812">Transmembrane</keyword>
<dbReference type="RefSeq" id="WP_186922875.1">
    <property type="nucleotide sequence ID" value="NZ_JACOFW010000010.1"/>
</dbReference>
<name>A0ABR6X4F2_9BURK</name>